<dbReference type="Proteomes" id="UP001370758">
    <property type="component" value="Unassembled WGS sequence"/>
</dbReference>
<accession>A0AAV9W0R4</accession>
<sequence length="84" mass="8902">MPVWKLGQNLQQDSSPTKLPQKTTHHGTAFASHYAFLPVPTAKSVGHYAKSWLGGVMGTKGAMLKRPGPCGARMQLGAGSTKPD</sequence>
<evidence type="ECO:0000256" key="1">
    <source>
        <dbReference type="SAM" id="MobiDB-lite"/>
    </source>
</evidence>
<feature type="compositionally biased region" description="Polar residues" evidence="1">
    <location>
        <begin position="8"/>
        <end position="22"/>
    </location>
</feature>
<protein>
    <submittedName>
        <fullName evidence="2">Uncharacterized protein</fullName>
    </submittedName>
</protein>
<dbReference type="AlphaFoldDB" id="A0AAV9W0R4"/>
<keyword evidence="3" id="KW-1185">Reference proteome</keyword>
<evidence type="ECO:0000313" key="3">
    <source>
        <dbReference type="Proteomes" id="UP001370758"/>
    </source>
</evidence>
<reference evidence="2 3" key="1">
    <citation type="submission" date="2023-08" db="EMBL/GenBank/DDBJ databases">
        <authorList>
            <person name="Palmer J.M."/>
        </authorList>
    </citation>
    <scope>NUCLEOTIDE SEQUENCE [LARGE SCALE GENOMIC DNA]</scope>
    <source>
        <strain evidence="2 3">TWF481</strain>
    </source>
</reference>
<comment type="caution">
    <text evidence="2">The sequence shown here is derived from an EMBL/GenBank/DDBJ whole genome shotgun (WGS) entry which is preliminary data.</text>
</comment>
<evidence type="ECO:0000313" key="2">
    <source>
        <dbReference type="EMBL" id="KAK6500005.1"/>
    </source>
</evidence>
<name>A0AAV9W0R4_9PEZI</name>
<organism evidence="2 3">
    <name type="scientific">Arthrobotrys musiformis</name>
    <dbReference type="NCBI Taxonomy" id="47236"/>
    <lineage>
        <taxon>Eukaryota</taxon>
        <taxon>Fungi</taxon>
        <taxon>Dikarya</taxon>
        <taxon>Ascomycota</taxon>
        <taxon>Pezizomycotina</taxon>
        <taxon>Orbiliomycetes</taxon>
        <taxon>Orbiliales</taxon>
        <taxon>Orbiliaceae</taxon>
        <taxon>Arthrobotrys</taxon>
    </lineage>
</organism>
<feature type="region of interest" description="Disordered" evidence="1">
    <location>
        <begin position="1"/>
        <end position="25"/>
    </location>
</feature>
<gene>
    <name evidence="2" type="ORF">TWF481_010362</name>
</gene>
<dbReference type="EMBL" id="JAVHJL010000007">
    <property type="protein sequence ID" value="KAK6500005.1"/>
    <property type="molecule type" value="Genomic_DNA"/>
</dbReference>
<proteinExistence type="predicted"/>